<dbReference type="SUPFAM" id="SSF53850">
    <property type="entry name" value="Periplasmic binding protein-like II"/>
    <property type="match status" value="1"/>
</dbReference>
<dbReference type="Gene3D" id="3.40.190.10">
    <property type="entry name" value="Periplasmic binding protein-like II"/>
    <property type="match status" value="1"/>
</dbReference>
<name>A0A7K0CLF5_9ACTN</name>
<protein>
    <recommendedName>
        <fullName evidence="3">4,5-dihydroxyphthalate decarboxylase</fullName>
    </recommendedName>
</protein>
<dbReference type="RefSeq" id="WP_153454882.1">
    <property type="nucleotide sequence ID" value="NZ_WEGJ01000020.1"/>
</dbReference>
<proteinExistence type="predicted"/>
<dbReference type="EMBL" id="WEGJ01000020">
    <property type="protein sequence ID" value="MQY14316.1"/>
    <property type="molecule type" value="Genomic_DNA"/>
</dbReference>
<dbReference type="Proteomes" id="UP000466345">
    <property type="component" value="Unassembled WGS sequence"/>
</dbReference>
<keyword evidence="2" id="KW-1185">Reference proteome</keyword>
<dbReference type="OrthoDB" id="3805543at2"/>
<dbReference type="AlphaFoldDB" id="A0A7K0CLF5"/>
<reference evidence="1 2" key="1">
    <citation type="submission" date="2019-10" db="EMBL/GenBank/DDBJ databases">
        <title>Streptomyces smaragdinus sp. nov. and Streptomyces fabii sp. nov., isolated from the gut of fungus growing-termite Macrotermes natalensis.</title>
        <authorList>
            <person name="Schwitalla J."/>
            <person name="Benndorf R."/>
            <person name="Martin K."/>
            <person name="De Beer W."/>
            <person name="Kaster A.-K."/>
            <person name="Vollmers J."/>
            <person name="Poulsen M."/>
            <person name="Beemelmanns C."/>
        </authorList>
    </citation>
    <scope>NUCLEOTIDE SEQUENCE [LARGE SCALE GENOMIC DNA]</scope>
    <source>
        <strain evidence="1 2">RB5</strain>
    </source>
</reference>
<evidence type="ECO:0000313" key="2">
    <source>
        <dbReference type="Proteomes" id="UP000466345"/>
    </source>
</evidence>
<comment type="caution">
    <text evidence="1">The sequence shown here is derived from an EMBL/GenBank/DDBJ whole genome shotgun (WGS) entry which is preliminary data.</text>
</comment>
<accession>A0A7K0CLF5</accession>
<organism evidence="1 2">
    <name type="scientific">Streptomyces smaragdinus</name>
    <dbReference type="NCBI Taxonomy" id="2585196"/>
    <lineage>
        <taxon>Bacteria</taxon>
        <taxon>Bacillati</taxon>
        <taxon>Actinomycetota</taxon>
        <taxon>Actinomycetes</taxon>
        <taxon>Kitasatosporales</taxon>
        <taxon>Streptomycetaceae</taxon>
        <taxon>Streptomyces</taxon>
    </lineage>
</organism>
<evidence type="ECO:0000313" key="1">
    <source>
        <dbReference type="EMBL" id="MQY14316.1"/>
    </source>
</evidence>
<sequence length="332" mass="36507">MTALRLSMALTENPMTRPLLDGRVRVQGVELAATGLHPSELFWRQLKFGEFDISEMSLSSLSIGRSQGLRDWVAVPVFTTRRFFHTDMLARDDAGIETPADLVGKRVGVPEYQQTAAVWARVALADEFGVRASDLKWFMERPPEKSHGGATSFAPPPGVDLTYIPPDRTMGQLLASGELDAAVRYLGTTNLVDRSGRSAASIPHLRPLFADKVAEGVRYLRATGILPINHVVVIRRSLFEEHPWLALNLYAAFAEAKELVYEPLPDLIAGWARTGDVDASVVHTLRDTDPVPYGIAANKHVLERLSQALVEQGLVAERVEPLSLFAPSTHAL</sequence>
<gene>
    <name evidence="1" type="ORF">SRB5_44800</name>
</gene>
<evidence type="ECO:0008006" key="3">
    <source>
        <dbReference type="Google" id="ProtNLM"/>
    </source>
</evidence>